<evidence type="ECO:0000256" key="5">
    <source>
        <dbReference type="ARBA" id="ARBA00023242"/>
    </source>
</evidence>
<dbReference type="Proteomes" id="UP000799750">
    <property type="component" value="Unassembled WGS sequence"/>
</dbReference>
<evidence type="ECO:0000313" key="8">
    <source>
        <dbReference type="Proteomes" id="UP000799750"/>
    </source>
</evidence>
<dbReference type="EMBL" id="MU004186">
    <property type="protein sequence ID" value="KAF2498037.1"/>
    <property type="molecule type" value="Genomic_DNA"/>
</dbReference>
<name>A0A6A6R3Q8_9PEZI</name>
<feature type="region of interest" description="Disordered" evidence="6">
    <location>
        <begin position="1"/>
        <end position="99"/>
    </location>
</feature>
<evidence type="ECO:0000256" key="4">
    <source>
        <dbReference type="ARBA" id="ARBA00023043"/>
    </source>
</evidence>
<evidence type="ECO:0000256" key="1">
    <source>
        <dbReference type="ARBA" id="ARBA00004123"/>
    </source>
</evidence>
<feature type="compositionally biased region" description="Basic residues" evidence="6">
    <location>
        <begin position="56"/>
        <end position="66"/>
    </location>
</feature>
<reference evidence="7" key="1">
    <citation type="journal article" date="2020" name="Stud. Mycol.">
        <title>101 Dothideomycetes genomes: a test case for predicting lifestyles and emergence of pathogens.</title>
        <authorList>
            <person name="Haridas S."/>
            <person name="Albert R."/>
            <person name="Binder M."/>
            <person name="Bloem J."/>
            <person name="Labutti K."/>
            <person name="Salamov A."/>
            <person name="Andreopoulos B."/>
            <person name="Baker S."/>
            <person name="Barry K."/>
            <person name="Bills G."/>
            <person name="Bluhm B."/>
            <person name="Cannon C."/>
            <person name="Castanera R."/>
            <person name="Culley D."/>
            <person name="Daum C."/>
            <person name="Ezra D."/>
            <person name="Gonzalez J."/>
            <person name="Henrissat B."/>
            <person name="Kuo A."/>
            <person name="Liang C."/>
            <person name="Lipzen A."/>
            <person name="Lutzoni F."/>
            <person name="Magnuson J."/>
            <person name="Mondo S."/>
            <person name="Nolan M."/>
            <person name="Ohm R."/>
            <person name="Pangilinan J."/>
            <person name="Park H.-J."/>
            <person name="Ramirez L."/>
            <person name="Alfaro M."/>
            <person name="Sun H."/>
            <person name="Tritt A."/>
            <person name="Yoshinaga Y."/>
            <person name="Zwiers L.-H."/>
            <person name="Turgeon B."/>
            <person name="Goodwin S."/>
            <person name="Spatafora J."/>
            <person name="Crous P."/>
            <person name="Grigoriev I."/>
        </authorList>
    </citation>
    <scope>NUCLEOTIDE SEQUENCE</scope>
    <source>
        <strain evidence="7">CBS 269.34</strain>
    </source>
</reference>
<evidence type="ECO:0000313" key="7">
    <source>
        <dbReference type="EMBL" id="KAF2498037.1"/>
    </source>
</evidence>
<dbReference type="InterPro" id="IPR038753">
    <property type="entry name" value="NFKBIL1"/>
</dbReference>
<sequence length="335" mass="39331">MEATGGDPTSDEYSTSKPTKFRFKTKRARSDKDHDTEHRGSEKRHRSAKDDERSCRQRRHHHRSSKQRNEQHSGPKDDPTEFDDSYDATARSAQYLDPDSAFRESLFDALADDEGAAYWEGVYGQPMHIYSNTKEGPKGELEQMTEEEYAAHVRARMYEKSHEHVEEERAKWEQERRRRKKAEKAREQTSQMEDEREDFQARVEASLKRGEARKKVKETKESWTAYSKRWEELKTNAEQEKNEKVAIRSIIPWPVRSGQWRDVEKDAIEQFLLNAPVAEDGLSALLKLERVKWHPDKIQQRFGEGGIDTETMQLVTAVFQVVDRMWNELRKKSNG</sequence>
<comment type="subcellular location">
    <subcellularLocation>
        <location evidence="1">Nucleus</location>
    </subcellularLocation>
</comment>
<dbReference type="OrthoDB" id="412109at2759"/>
<organism evidence="7 8">
    <name type="scientific">Lophium mytilinum</name>
    <dbReference type="NCBI Taxonomy" id="390894"/>
    <lineage>
        <taxon>Eukaryota</taxon>
        <taxon>Fungi</taxon>
        <taxon>Dikarya</taxon>
        <taxon>Ascomycota</taxon>
        <taxon>Pezizomycotina</taxon>
        <taxon>Dothideomycetes</taxon>
        <taxon>Pleosporomycetidae</taxon>
        <taxon>Mytilinidiales</taxon>
        <taxon>Mytilinidiaceae</taxon>
        <taxon>Lophium</taxon>
    </lineage>
</organism>
<dbReference type="GO" id="GO:0005634">
    <property type="term" value="C:nucleus"/>
    <property type="evidence" value="ECO:0007669"/>
    <property type="project" value="UniProtKB-SubCell"/>
</dbReference>
<accession>A0A6A6R3Q8</accession>
<evidence type="ECO:0000256" key="3">
    <source>
        <dbReference type="ARBA" id="ARBA00022737"/>
    </source>
</evidence>
<dbReference type="GO" id="GO:0043124">
    <property type="term" value="P:negative regulation of canonical NF-kappaB signal transduction"/>
    <property type="evidence" value="ECO:0007669"/>
    <property type="project" value="InterPro"/>
</dbReference>
<proteinExistence type="predicted"/>
<keyword evidence="8" id="KW-1185">Reference proteome</keyword>
<dbReference type="PANTHER" id="PTHR15263">
    <property type="entry name" value="I-KAPPA-B-LIKE PROTEIN IKBL"/>
    <property type="match status" value="1"/>
</dbReference>
<keyword evidence="2" id="KW-0597">Phosphoprotein</keyword>
<feature type="region of interest" description="Disordered" evidence="6">
    <location>
        <begin position="160"/>
        <end position="199"/>
    </location>
</feature>
<feature type="compositionally biased region" description="Basic and acidic residues" evidence="6">
    <location>
        <begin position="67"/>
        <end position="79"/>
    </location>
</feature>
<protein>
    <submittedName>
        <fullName evidence="7">Uncharacterized protein</fullName>
    </submittedName>
</protein>
<evidence type="ECO:0000256" key="6">
    <source>
        <dbReference type="SAM" id="MobiDB-lite"/>
    </source>
</evidence>
<dbReference type="PANTHER" id="PTHR15263:SF1">
    <property type="entry name" value="NF-KAPPA-B INHIBITOR-LIKE PROTEIN 1"/>
    <property type="match status" value="1"/>
</dbReference>
<evidence type="ECO:0000256" key="2">
    <source>
        <dbReference type="ARBA" id="ARBA00022553"/>
    </source>
</evidence>
<feature type="compositionally biased region" description="Basic and acidic residues" evidence="6">
    <location>
        <begin position="28"/>
        <end position="40"/>
    </location>
</feature>
<gene>
    <name evidence="7" type="ORF">BU16DRAFT_332483</name>
</gene>
<keyword evidence="5" id="KW-0539">Nucleus</keyword>
<dbReference type="AlphaFoldDB" id="A0A6A6R3Q8"/>
<feature type="compositionally biased region" description="Basic and acidic residues" evidence="6">
    <location>
        <begin position="160"/>
        <end position="176"/>
    </location>
</feature>
<keyword evidence="3" id="KW-0677">Repeat</keyword>
<keyword evidence="4" id="KW-0040">ANK repeat</keyword>